<proteinExistence type="predicted"/>
<keyword evidence="1" id="KW-1133">Transmembrane helix</keyword>
<evidence type="ECO:0000256" key="1">
    <source>
        <dbReference type="SAM" id="Phobius"/>
    </source>
</evidence>
<keyword evidence="3" id="KW-1185">Reference proteome</keyword>
<dbReference type="RefSeq" id="WP_125561604.1">
    <property type="nucleotide sequence ID" value="NZ_RBVX01000047.1"/>
</dbReference>
<feature type="transmembrane region" description="Helical" evidence="1">
    <location>
        <begin position="61"/>
        <end position="80"/>
    </location>
</feature>
<comment type="caution">
    <text evidence="2">The sequence shown here is derived from an EMBL/GenBank/DDBJ whole genome shotgun (WGS) entry which is preliminary data.</text>
</comment>
<keyword evidence="1" id="KW-0472">Membrane</keyword>
<gene>
    <name evidence="2" type="ORF">D7Z54_28650</name>
</gene>
<dbReference type="AlphaFoldDB" id="A0A3R9PG00"/>
<protein>
    <submittedName>
        <fullName evidence="2">Uncharacterized protein</fullName>
    </submittedName>
</protein>
<feature type="transmembrane region" description="Helical" evidence="1">
    <location>
        <begin position="7"/>
        <end position="24"/>
    </location>
</feature>
<feature type="transmembrane region" description="Helical" evidence="1">
    <location>
        <begin position="30"/>
        <end position="49"/>
    </location>
</feature>
<feature type="transmembrane region" description="Helical" evidence="1">
    <location>
        <begin position="100"/>
        <end position="117"/>
    </location>
</feature>
<accession>A0A3R9PG00</accession>
<organism evidence="2 3">
    <name type="scientific">Salibacterium salarium</name>
    <dbReference type="NCBI Taxonomy" id="284579"/>
    <lineage>
        <taxon>Bacteria</taxon>
        <taxon>Bacillati</taxon>
        <taxon>Bacillota</taxon>
        <taxon>Bacilli</taxon>
        <taxon>Bacillales</taxon>
        <taxon>Bacillaceae</taxon>
    </lineage>
</organism>
<dbReference type="Proteomes" id="UP000275076">
    <property type="component" value="Unassembled WGS sequence"/>
</dbReference>
<keyword evidence="1" id="KW-0812">Transmembrane</keyword>
<dbReference type="EMBL" id="RBVX01000047">
    <property type="protein sequence ID" value="RSL29910.1"/>
    <property type="molecule type" value="Genomic_DNA"/>
</dbReference>
<reference evidence="2 3" key="1">
    <citation type="submission" date="2018-10" db="EMBL/GenBank/DDBJ databases">
        <title>Draft genome sequence of Bacillus salarius IM0101, isolated from a hypersaline soil in Inner Mongolia, China.</title>
        <authorList>
            <person name="Yamprayoonswat W."/>
            <person name="Boonvisut S."/>
            <person name="Jumpathong W."/>
            <person name="Sittihan S."/>
            <person name="Ruangsuj P."/>
            <person name="Wanthongcharoen S."/>
            <person name="Thongpramul N."/>
            <person name="Pimmason S."/>
            <person name="Yu B."/>
            <person name="Yasawong M."/>
        </authorList>
    </citation>
    <scope>NUCLEOTIDE SEQUENCE [LARGE SCALE GENOMIC DNA]</scope>
    <source>
        <strain evidence="2 3">IM0101</strain>
    </source>
</reference>
<name>A0A3R9PG00_9BACI</name>
<evidence type="ECO:0000313" key="3">
    <source>
        <dbReference type="Proteomes" id="UP000275076"/>
    </source>
</evidence>
<sequence>MNIFLKIIALIIAAFLFSWHMTIIKKYLIFNLYYFIPLFIIVGLPVNLLIERVVKNRWVQYTYYTVVGIILSLLIGYYHYPWDSWSSYAPLIDHQIKLGIIASVLSSLAVIIANKITNRMKSL</sequence>
<evidence type="ECO:0000313" key="2">
    <source>
        <dbReference type="EMBL" id="RSL29910.1"/>
    </source>
</evidence>